<keyword evidence="6 10" id="KW-0732">Signal</keyword>
<keyword evidence="7 10" id="KW-0256">Endoplasmic reticulum</keyword>
<keyword evidence="11" id="KW-0808">Transferase</keyword>
<dbReference type="InterPro" id="IPR007676">
    <property type="entry name" value="Ribophorin_I"/>
</dbReference>
<dbReference type="GO" id="GO:0008250">
    <property type="term" value="C:oligosaccharyltransferase complex"/>
    <property type="evidence" value="ECO:0007669"/>
    <property type="project" value="UniProtKB-UniRule"/>
</dbReference>
<evidence type="ECO:0000256" key="1">
    <source>
        <dbReference type="ARBA" id="ARBA00002791"/>
    </source>
</evidence>
<dbReference type="GO" id="GO:0006488">
    <property type="term" value="P:dolichol-linked oligosaccharide biosynthetic process"/>
    <property type="evidence" value="ECO:0007669"/>
    <property type="project" value="EnsemblFungi"/>
</dbReference>
<dbReference type="FunCoup" id="A0A1D2VK53">
    <property type="interactions" value="1132"/>
</dbReference>
<dbReference type="Pfam" id="PF04597">
    <property type="entry name" value="Ribophorin_I"/>
    <property type="match status" value="1"/>
</dbReference>
<sequence>MHFFSYNVFAILSIFLIQVSKIACASSSSQNAITINNSVISNSWENLEIESTIDLLKSYTKQLVQLKVRNIGSTKNYFYYYPIESNLLDKIALYSAVKPFNLKSKKSLQSFHVEIDFFYLKIFIDGGISPNSILNFYLQLTFINNLKPFPEKIDLQDDTNILFNLLKYPYSPYTTNSYKFKIVGLAKEKEIKLIGKEDEYLNSLEDYKIGNSNEFKYNKEIKPFTYYPTSILYERKAPLPYVYNLKRDLWVSHYANSLSVEEYYELTNKAHELKKGFSRLEYIKSRLTMTPSFVLIALDVVLPKDFDGAYYYDKVGNVSTSRIVKDNHLILRPRYPLFGNWNYNFTIGWSLKLKDYVRRTNLVNSNDEYILKYNLLDGPSDCSVEKMELSIYLPENSKIIDIQSPIPYTSLVNSTENSFLDFKGHQKYTLVYNNLIDEFRSSQIIVKYKYDVNSYLLKPFLIGLYLFAGLILFRVFSK</sequence>
<evidence type="ECO:0000256" key="9">
    <source>
        <dbReference type="ARBA" id="ARBA00023136"/>
    </source>
</evidence>
<keyword evidence="8 10" id="KW-1133">Transmembrane helix</keyword>
<evidence type="ECO:0000256" key="3">
    <source>
        <dbReference type="ARBA" id="ARBA00004922"/>
    </source>
</evidence>
<comment type="pathway">
    <text evidence="3 10">Protein modification; protein glycosylation.</text>
</comment>
<reference evidence="12" key="1">
    <citation type="submission" date="2016-05" db="EMBL/GenBank/DDBJ databases">
        <title>Comparative genomics of biotechnologically important yeasts.</title>
        <authorList>
            <consortium name="DOE Joint Genome Institute"/>
            <person name="Riley R."/>
            <person name="Haridas S."/>
            <person name="Wolfe K.H."/>
            <person name="Lopes M.R."/>
            <person name="Hittinger C.T."/>
            <person name="Goker M."/>
            <person name="Salamov A."/>
            <person name="Wisecaver J."/>
            <person name="Long T.M."/>
            <person name="Aerts A.L."/>
            <person name="Barry K."/>
            <person name="Choi C."/>
            <person name="Clum A."/>
            <person name="Coughlan A.Y."/>
            <person name="Deshpande S."/>
            <person name="Douglass A.P."/>
            <person name="Hanson S.J."/>
            <person name="Klenk H.-P."/>
            <person name="Labutti K."/>
            <person name="Lapidus A."/>
            <person name="Lindquist E."/>
            <person name="Lipzen A."/>
            <person name="Meier-Kolthoff J.P."/>
            <person name="Ohm R.A."/>
            <person name="Otillar R.P."/>
            <person name="Pangilinan J."/>
            <person name="Peng Y."/>
            <person name="Rokas A."/>
            <person name="Rosa C.A."/>
            <person name="Scheuner C."/>
            <person name="Sibirny A.A."/>
            <person name="Slot J.C."/>
            <person name="Stielow J.B."/>
            <person name="Sun H."/>
            <person name="Kurtzman C.P."/>
            <person name="Blackwell M."/>
            <person name="Grigoriev I.V."/>
            <person name="Jeffries T.W."/>
        </authorList>
    </citation>
    <scope>NUCLEOTIDE SEQUENCE [LARGE SCALE GENOMIC DNA]</scope>
    <source>
        <strain evidence="12">DSM 1968</strain>
    </source>
</reference>
<evidence type="ECO:0000256" key="6">
    <source>
        <dbReference type="ARBA" id="ARBA00022729"/>
    </source>
</evidence>
<evidence type="ECO:0000256" key="4">
    <source>
        <dbReference type="ARBA" id="ARBA00008905"/>
    </source>
</evidence>
<organism evidence="11 12">
    <name type="scientific">Ascoidea rubescens DSM 1968</name>
    <dbReference type="NCBI Taxonomy" id="1344418"/>
    <lineage>
        <taxon>Eukaryota</taxon>
        <taxon>Fungi</taxon>
        <taxon>Dikarya</taxon>
        <taxon>Ascomycota</taxon>
        <taxon>Saccharomycotina</taxon>
        <taxon>Saccharomycetes</taxon>
        <taxon>Ascoideaceae</taxon>
        <taxon>Ascoidea</taxon>
    </lineage>
</organism>
<comment type="subunit">
    <text evidence="10">Component of the oligosaccharyltransferase (OST) complex.</text>
</comment>
<feature type="signal peptide" evidence="10">
    <location>
        <begin position="1"/>
        <end position="25"/>
    </location>
</feature>
<gene>
    <name evidence="11" type="ORF">ASCRUDRAFT_33706</name>
</gene>
<evidence type="ECO:0000256" key="10">
    <source>
        <dbReference type="RuleBase" id="RU361143"/>
    </source>
</evidence>
<comment type="similarity">
    <text evidence="4 10">Belongs to the OST1 family.</text>
</comment>
<dbReference type="RefSeq" id="XP_020048272.1">
    <property type="nucleotide sequence ID" value="XM_020190453.1"/>
</dbReference>
<evidence type="ECO:0000256" key="8">
    <source>
        <dbReference type="ARBA" id="ARBA00022989"/>
    </source>
</evidence>
<dbReference type="InParanoid" id="A0A1D2VK53"/>
<proteinExistence type="inferred from homology"/>
<keyword evidence="5 10" id="KW-0812">Transmembrane</keyword>
<feature type="chain" id="PRO_5008811455" description="Dolichyl-diphosphooligosaccharide--protein glycosyltransferase subunit 1" evidence="10">
    <location>
        <begin position="26"/>
        <end position="478"/>
    </location>
</feature>
<name>A0A1D2VK53_9ASCO</name>
<dbReference type="EMBL" id="KV454478">
    <property type="protein sequence ID" value="ODV61965.1"/>
    <property type="molecule type" value="Genomic_DNA"/>
</dbReference>
<dbReference type="PANTHER" id="PTHR21049:SF0">
    <property type="entry name" value="DOLICHYL-DIPHOSPHOOLIGOSACCHARIDE--PROTEIN GLYCOSYLTRANSFERASE SUBUNIT 1"/>
    <property type="match status" value="1"/>
</dbReference>
<keyword evidence="12" id="KW-1185">Reference proteome</keyword>
<dbReference type="AlphaFoldDB" id="A0A1D2VK53"/>
<dbReference type="Proteomes" id="UP000095038">
    <property type="component" value="Unassembled WGS sequence"/>
</dbReference>
<dbReference type="PANTHER" id="PTHR21049">
    <property type="entry name" value="RIBOPHORIN I"/>
    <property type="match status" value="1"/>
</dbReference>
<dbReference type="GO" id="GO:0018279">
    <property type="term" value="P:protein N-linked glycosylation via asparagine"/>
    <property type="evidence" value="ECO:0007669"/>
    <property type="project" value="EnsemblFungi"/>
</dbReference>
<comment type="subcellular location">
    <subcellularLocation>
        <location evidence="2 10">Endoplasmic reticulum membrane</location>
        <topology evidence="2 10">Single-pass type I membrane protein</topology>
    </subcellularLocation>
</comment>
<feature type="transmembrane region" description="Helical" evidence="10">
    <location>
        <begin position="455"/>
        <end position="476"/>
    </location>
</feature>
<dbReference type="STRING" id="1344418.A0A1D2VK53"/>
<evidence type="ECO:0000256" key="7">
    <source>
        <dbReference type="ARBA" id="ARBA00022824"/>
    </source>
</evidence>
<dbReference type="GO" id="GO:0005198">
    <property type="term" value="F:structural molecule activity"/>
    <property type="evidence" value="ECO:0007669"/>
    <property type="project" value="EnsemblFungi"/>
</dbReference>
<evidence type="ECO:0000256" key="2">
    <source>
        <dbReference type="ARBA" id="ARBA00004115"/>
    </source>
</evidence>
<dbReference type="UniPathway" id="UPA00378"/>
<dbReference type="OrthoDB" id="310030at2759"/>
<dbReference type="GeneID" id="30964089"/>
<evidence type="ECO:0000313" key="11">
    <source>
        <dbReference type="EMBL" id="ODV61965.1"/>
    </source>
</evidence>
<evidence type="ECO:0000313" key="12">
    <source>
        <dbReference type="Proteomes" id="UP000095038"/>
    </source>
</evidence>
<keyword evidence="9 10" id="KW-0472">Membrane</keyword>
<evidence type="ECO:0000256" key="5">
    <source>
        <dbReference type="ARBA" id="ARBA00022692"/>
    </source>
</evidence>
<dbReference type="GO" id="GO:0016740">
    <property type="term" value="F:transferase activity"/>
    <property type="evidence" value="ECO:0007669"/>
    <property type="project" value="UniProtKB-KW"/>
</dbReference>
<protein>
    <recommendedName>
        <fullName evidence="10">Dolichyl-diphosphooligosaccharide--protein glycosyltransferase subunit 1</fullName>
    </recommendedName>
</protein>
<accession>A0A1D2VK53</accession>
<comment type="function">
    <text evidence="1 10">Subunit of the oligosaccharyl transferase (OST) complex that catalyzes the initial transfer of a defined glycan (Glc(3)Man(9)GlcNAc(2) in eukaryotes) from the lipid carrier dolichol-pyrophosphate to an asparagine residue within an Asn-X-Ser/Thr consensus motif in nascent polypeptide chains, the first step in protein N-glycosylation. N-glycosylation occurs cotranslationally and the complex associates with the Sec61 complex at the channel-forming translocon complex that mediates protein translocation across the endoplasmic reticulum (ER). All subunits are required for a maximal enzyme activity.</text>
</comment>